<proteinExistence type="predicted"/>
<keyword evidence="2" id="KW-1185">Reference proteome</keyword>
<evidence type="ECO:0000313" key="1">
    <source>
        <dbReference type="EMBL" id="CRK93895.1"/>
    </source>
</evidence>
<protein>
    <submittedName>
        <fullName evidence="1">CLUMA_CG007422, isoform A</fullName>
    </submittedName>
</protein>
<sequence length="68" mass="7657">MTWGSKQEQLFQALLKQVFLDLMPSLDAEKQSLMPSIQCFVDLLAPELANLCGCLFLAILLSMRVEII</sequence>
<reference evidence="1 2" key="1">
    <citation type="submission" date="2015-04" db="EMBL/GenBank/DDBJ databases">
        <authorList>
            <person name="Syromyatnikov M.Y."/>
            <person name="Popov V.N."/>
        </authorList>
    </citation>
    <scope>NUCLEOTIDE SEQUENCE [LARGE SCALE GENOMIC DNA]</scope>
</reference>
<dbReference type="Proteomes" id="UP000183832">
    <property type="component" value="Unassembled WGS sequence"/>
</dbReference>
<organism evidence="1 2">
    <name type="scientific">Clunio marinus</name>
    <dbReference type="NCBI Taxonomy" id="568069"/>
    <lineage>
        <taxon>Eukaryota</taxon>
        <taxon>Metazoa</taxon>
        <taxon>Ecdysozoa</taxon>
        <taxon>Arthropoda</taxon>
        <taxon>Hexapoda</taxon>
        <taxon>Insecta</taxon>
        <taxon>Pterygota</taxon>
        <taxon>Neoptera</taxon>
        <taxon>Endopterygota</taxon>
        <taxon>Diptera</taxon>
        <taxon>Nematocera</taxon>
        <taxon>Chironomoidea</taxon>
        <taxon>Chironomidae</taxon>
        <taxon>Clunio</taxon>
    </lineage>
</organism>
<evidence type="ECO:0000313" key="2">
    <source>
        <dbReference type="Proteomes" id="UP000183832"/>
    </source>
</evidence>
<dbReference type="AlphaFoldDB" id="A0A1J1I0M1"/>
<accession>A0A1J1I0M1</accession>
<gene>
    <name evidence="1" type="ORF">CLUMA_CG007422</name>
</gene>
<dbReference type="EMBL" id="CVRI01000038">
    <property type="protein sequence ID" value="CRK93895.1"/>
    <property type="molecule type" value="Genomic_DNA"/>
</dbReference>
<name>A0A1J1I0M1_9DIPT</name>